<gene>
    <name evidence="4" type="ordered locus">Marme_0616</name>
</gene>
<feature type="domain" description="Glycosyl transferase family 28 C-terminal" evidence="3">
    <location>
        <begin position="221"/>
        <end position="325"/>
    </location>
</feature>
<dbReference type="Pfam" id="PF04101">
    <property type="entry name" value="Glyco_tran_28_C"/>
    <property type="match status" value="1"/>
</dbReference>
<evidence type="ECO:0000313" key="5">
    <source>
        <dbReference type="Proteomes" id="UP000001062"/>
    </source>
</evidence>
<reference evidence="4 5" key="1">
    <citation type="journal article" date="2012" name="Stand. Genomic Sci.">
        <title>Complete genome sequence of the melanogenic marine bacterium Marinomonas mediterranea type strain (MMB-1(T)).</title>
        <authorList>
            <person name="Lucas-Elio P."/>
            <person name="Goodwin L."/>
            <person name="Woyke T."/>
            <person name="Pitluck S."/>
            <person name="Nolan M."/>
            <person name="Kyrpides N.C."/>
            <person name="Detter J.C."/>
            <person name="Copeland A."/>
            <person name="Teshima H."/>
            <person name="Bruce D."/>
            <person name="Detter C."/>
            <person name="Tapia R."/>
            <person name="Han S."/>
            <person name="Land M.L."/>
            <person name="Ivanova N."/>
            <person name="Mikhailova N."/>
            <person name="Johnston A.W."/>
            <person name="Sanchez-Amat A."/>
        </authorList>
    </citation>
    <scope>NUCLEOTIDE SEQUENCE [LARGE SCALE GENOMIC DNA]</scope>
    <source>
        <strain evidence="5">ATCC 700492 / JCM 21426 / NBRC 103028 / MMB-1</strain>
    </source>
</reference>
<dbReference type="AlphaFoldDB" id="F2K160"/>
<dbReference type="PANTHER" id="PTHR21015:SF22">
    <property type="entry name" value="GLYCOSYLTRANSFERASE"/>
    <property type="match status" value="1"/>
</dbReference>
<dbReference type="eggNOG" id="COG3980">
    <property type="taxonomic scope" value="Bacteria"/>
</dbReference>
<accession>F2K160</accession>
<evidence type="ECO:0000256" key="2">
    <source>
        <dbReference type="PIRSR" id="PIRSR620023-2"/>
    </source>
</evidence>
<dbReference type="PATRIC" id="fig|717774.3.peg.636"/>
<dbReference type="OrthoDB" id="9788924at2"/>
<feature type="active site" description="Proton acceptor" evidence="1">
    <location>
        <position position="18"/>
    </location>
</feature>
<name>F2K160_MARM1</name>
<proteinExistence type="predicted"/>
<dbReference type="SUPFAM" id="SSF53756">
    <property type="entry name" value="UDP-Glycosyltransferase/glycogen phosphorylase"/>
    <property type="match status" value="1"/>
</dbReference>
<dbReference type="InterPro" id="IPR007235">
    <property type="entry name" value="Glyco_trans_28_C"/>
</dbReference>
<dbReference type="KEGG" id="mme:Marme_0616"/>
<protein>
    <submittedName>
        <fullName evidence="4">Pseudaminic acid biosynthesis-associated protein PseG</fullName>
    </submittedName>
</protein>
<dbReference type="Gene3D" id="3.40.50.11190">
    <property type="match status" value="1"/>
</dbReference>
<dbReference type="RefSeq" id="WP_013659815.1">
    <property type="nucleotide sequence ID" value="NC_015276.1"/>
</dbReference>
<dbReference type="PANTHER" id="PTHR21015">
    <property type="entry name" value="UDP-N-ACETYLGLUCOSAMINE--N-ACETYLMURAMYL-(PENTAPEPTIDE) PYROPHOSPHORYL-UNDECAPRENOL N-ACETYLGLUCOSAMINE TRANSFERASE 1"/>
    <property type="match status" value="1"/>
</dbReference>
<evidence type="ECO:0000259" key="3">
    <source>
        <dbReference type="Pfam" id="PF04101"/>
    </source>
</evidence>
<sequence>MLNVAIRTDASLYIGSGHVMRCLVLADALRNVGYNVVFLTRPQKGDLISIIKQRGFDVFELSQPLEWLVPETTSDYAAWLQMDENHDAEECLAQFGSTDLVIVDHYGIGIKWHEKVKKARSCKVMVIDDLVRQHDADLIVDQTLLRSVDEYQKLNPHAEILAGTDYAIIHPDFAKFRQGVDKFKALENGSKVLISMGGIDAPNATLQVLNAFKKKLIEPPCVTVLLSERAPHYSQVKSFAEKERSWITHIDFVENMAEFMSGYDIAIGAPGSTSWERACLGIPSIIIPIAENQNIIAQKLLKVNAVKIVTLSNIQSELVPALNEIIIRCDSYRASNFALCDGVGCSRVVKKIERCMNLC</sequence>
<dbReference type="STRING" id="717774.Marme_0616"/>
<dbReference type="Gene3D" id="3.40.50.2000">
    <property type="entry name" value="Glycogen Phosphorylase B"/>
    <property type="match status" value="1"/>
</dbReference>
<dbReference type="HOGENOM" id="CLU_023406_0_0_6"/>
<evidence type="ECO:0000313" key="4">
    <source>
        <dbReference type="EMBL" id="ADZ89910.1"/>
    </source>
</evidence>
<dbReference type="NCBIfam" id="TIGR03590">
    <property type="entry name" value="PseG"/>
    <property type="match status" value="1"/>
</dbReference>
<feature type="binding site" evidence="2">
    <location>
        <position position="276"/>
    </location>
    <ligand>
        <name>substrate</name>
    </ligand>
</feature>
<dbReference type="GO" id="GO:0016758">
    <property type="term" value="F:hexosyltransferase activity"/>
    <property type="evidence" value="ECO:0007669"/>
    <property type="project" value="InterPro"/>
</dbReference>
<dbReference type="Proteomes" id="UP000001062">
    <property type="component" value="Chromosome"/>
</dbReference>
<evidence type="ECO:0000256" key="1">
    <source>
        <dbReference type="PIRSR" id="PIRSR620023-1"/>
    </source>
</evidence>
<dbReference type="InterPro" id="IPR020023">
    <property type="entry name" value="PseG"/>
</dbReference>
<keyword evidence="5" id="KW-1185">Reference proteome</keyword>
<organism evidence="4 5">
    <name type="scientific">Marinomonas mediterranea (strain ATCC 700492 / JCM 21426 / NBRC 103028 / MMB-1)</name>
    <dbReference type="NCBI Taxonomy" id="717774"/>
    <lineage>
        <taxon>Bacteria</taxon>
        <taxon>Pseudomonadati</taxon>
        <taxon>Pseudomonadota</taxon>
        <taxon>Gammaproteobacteria</taxon>
        <taxon>Oceanospirillales</taxon>
        <taxon>Oceanospirillaceae</taxon>
        <taxon>Marinomonas</taxon>
    </lineage>
</organism>
<dbReference type="EMBL" id="CP002583">
    <property type="protein sequence ID" value="ADZ89910.1"/>
    <property type="molecule type" value="Genomic_DNA"/>
</dbReference>